<gene>
    <name evidence="6" type="ORF">EV192_104506</name>
</gene>
<comment type="similarity">
    <text evidence="3">Belongs to the flavoredoxin family.</text>
</comment>
<accession>A0A4R2JID1</accession>
<reference evidence="6 7" key="1">
    <citation type="submission" date="2019-03" db="EMBL/GenBank/DDBJ databases">
        <title>Genomic Encyclopedia of Type Strains, Phase IV (KMG-IV): sequencing the most valuable type-strain genomes for metagenomic binning, comparative biology and taxonomic classification.</title>
        <authorList>
            <person name="Goeker M."/>
        </authorList>
    </citation>
    <scope>NUCLEOTIDE SEQUENCE [LARGE SCALE GENOMIC DNA]</scope>
    <source>
        <strain evidence="6 7">DSM 45934</strain>
    </source>
</reference>
<feature type="region of interest" description="Disordered" evidence="4">
    <location>
        <begin position="1"/>
        <end position="44"/>
    </location>
</feature>
<evidence type="ECO:0000256" key="3">
    <source>
        <dbReference type="ARBA" id="ARBA00038054"/>
    </source>
</evidence>
<dbReference type="InterPro" id="IPR012349">
    <property type="entry name" value="Split_barrel_FMN-bd"/>
</dbReference>
<dbReference type="SUPFAM" id="SSF50475">
    <property type="entry name" value="FMN-binding split barrel"/>
    <property type="match status" value="1"/>
</dbReference>
<evidence type="ECO:0000256" key="2">
    <source>
        <dbReference type="ARBA" id="ARBA00022630"/>
    </source>
</evidence>
<evidence type="ECO:0000256" key="1">
    <source>
        <dbReference type="ARBA" id="ARBA00001917"/>
    </source>
</evidence>
<dbReference type="GO" id="GO:0010181">
    <property type="term" value="F:FMN binding"/>
    <property type="evidence" value="ECO:0007669"/>
    <property type="project" value="InterPro"/>
</dbReference>
<organism evidence="6 7">
    <name type="scientific">Actinocrispum wychmicini</name>
    <dbReference type="NCBI Taxonomy" id="1213861"/>
    <lineage>
        <taxon>Bacteria</taxon>
        <taxon>Bacillati</taxon>
        <taxon>Actinomycetota</taxon>
        <taxon>Actinomycetes</taxon>
        <taxon>Pseudonocardiales</taxon>
        <taxon>Pseudonocardiaceae</taxon>
        <taxon>Actinocrispum</taxon>
    </lineage>
</organism>
<dbReference type="InterPro" id="IPR052174">
    <property type="entry name" value="Flavoredoxin"/>
</dbReference>
<sequence>MSWQSPDGWHTDPAGVGNDFAGPRASVDNAMSDSRQRADNSADTVDLMTSTVDPLHTAIEPGILYFGTPVVLISTDNEDGSVNLAPMSSAFWLGWRAVIGLNARSKTTENLVRARECVLNLPSDAMAANVDRLALTTGSDPVPPVKVQRGYRFEPDKFGVAGLTPVASEVVGPPRVAECPVNLEAVVEDVRSLAAEDDVQRGKILVLELRIVRVHVHDDIRMEATNDRIDPDAWRPLIMSFQQLYGLGPRVHQSTLAQVPERLYRGPDIERARTL</sequence>
<dbReference type="AlphaFoldDB" id="A0A4R2JID1"/>
<dbReference type="GO" id="GO:0016646">
    <property type="term" value="F:oxidoreductase activity, acting on the CH-NH group of donors, NAD or NADP as acceptor"/>
    <property type="evidence" value="ECO:0007669"/>
    <property type="project" value="UniProtKB-ARBA"/>
</dbReference>
<dbReference type="EMBL" id="SLWS01000004">
    <property type="protein sequence ID" value="TCO59663.1"/>
    <property type="molecule type" value="Genomic_DNA"/>
</dbReference>
<proteinExistence type="inferred from homology"/>
<comment type="cofactor">
    <cofactor evidence="1">
        <name>FMN</name>
        <dbReference type="ChEBI" id="CHEBI:58210"/>
    </cofactor>
</comment>
<comment type="caution">
    <text evidence="6">The sequence shown here is derived from an EMBL/GenBank/DDBJ whole genome shotgun (WGS) entry which is preliminary data.</text>
</comment>
<protein>
    <submittedName>
        <fullName evidence="6">Flavin reductase (DIM6/NTAB) family NADH-FMN oxidoreductase RutF</fullName>
    </submittedName>
</protein>
<dbReference type="InterPro" id="IPR002563">
    <property type="entry name" value="Flavin_Rdtase-like_dom"/>
</dbReference>
<evidence type="ECO:0000313" key="7">
    <source>
        <dbReference type="Proteomes" id="UP000295680"/>
    </source>
</evidence>
<dbReference type="Proteomes" id="UP000295680">
    <property type="component" value="Unassembled WGS sequence"/>
</dbReference>
<feature type="domain" description="Flavin reductase like" evidence="5">
    <location>
        <begin position="63"/>
        <end position="225"/>
    </location>
</feature>
<dbReference type="PANTHER" id="PTHR43567">
    <property type="entry name" value="FLAVOREDOXIN-RELATED-RELATED"/>
    <property type="match status" value="1"/>
</dbReference>
<dbReference type="SMART" id="SM00903">
    <property type="entry name" value="Flavin_Reduct"/>
    <property type="match status" value="1"/>
</dbReference>
<evidence type="ECO:0000313" key="6">
    <source>
        <dbReference type="EMBL" id="TCO59663.1"/>
    </source>
</evidence>
<dbReference type="PANTHER" id="PTHR43567:SF1">
    <property type="entry name" value="FLAVOREDOXIN"/>
    <property type="match status" value="1"/>
</dbReference>
<dbReference type="Pfam" id="PF01613">
    <property type="entry name" value="Flavin_Reduct"/>
    <property type="match status" value="1"/>
</dbReference>
<keyword evidence="7" id="KW-1185">Reference proteome</keyword>
<dbReference type="Gene3D" id="2.30.110.10">
    <property type="entry name" value="Electron Transport, Fmn-binding Protein, Chain A"/>
    <property type="match status" value="1"/>
</dbReference>
<evidence type="ECO:0000256" key="4">
    <source>
        <dbReference type="SAM" id="MobiDB-lite"/>
    </source>
</evidence>
<evidence type="ECO:0000259" key="5">
    <source>
        <dbReference type="SMART" id="SM00903"/>
    </source>
</evidence>
<name>A0A4R2JID1_9PSEU</name>
<keyword evidence="2" id="KW-0285">Flavoprotein</keyword>